<gene>
    <name evidence="3" type="ORF">PENVUL_c053G04969</name>
</gene>
<dbReference type="EMBL" id="MDYP01000053">
    <property type="protein sequence ID" value="OQE00361.1"/>
    <property type="molecule type" value="Genomic_DNA"/>
</dbReference>
<accession>A0A1V6REY9</accession>
<evidence type="ECO:0000259" key="2">
    <source>
        <dbReference type="PROSITE" id="PS50011"/>
    </source>
</evidence>
<dbReference type="Gene3D" id="1.10.510.10">
    <property type="entry name" value="Transferase(Phosphotransferase) domain 1"/>
    <property type="match status" value="1"/>
</dbReference>
<dbReference type="Proteomes" id="UP000191518">
    <property type="component" value="Unassembled WGS sequence"/>
</dbReference>
<dbReference type="PROSITE" id="PS50011">
    <property type="entry name" value="PROTEIN_KINASE_DOM"/>
    <property type="match status" value="1"/>
</dbReference>
<dbReference type="SUPFAM" id="SSF56112">
    <property type="entry name" value="Protein kinase-like (PK-like)"/>
    <property type="match status" value="1"/>
</dbReference>
<sequence length="278" mass="30495">SRSPPSPLDRALNQLVKGFRLTIQGTILLAKENKELRAANEKQKQKRTRSRRQIPTEEGLSVQEASALIMQQQEATEAPLPGPGIPRESAIQPHYKSANILLSGTGSDSITAKVGDLGLVVPAGELLNAQPYAMRAPEVFLGEACAGPSQVWAVAAMLLCWIKTGVLGMWDSPHPLLNMPWSMAKIKRLFPNWKIPTPDEVNGHFLKASLNIAVNLGKCVPELQAILPFDKETKTMEMPNQLRDLLRFMLVHDPGKRPSASSVLASRELRAFENLMGA</sequence>
<keyword evidence="4" id="KW-1185">Reference proteome</keyword>
<protein>
    <recommendedName>
        <fullName evidence="2">Protein kinase domain-containing protein</fullName>
    </recommendedName>
</protein>
<dbReference type="STRING" id="29845.A0A1V6REY9"/>
<dbReference type="GO" id="GO:0005524">
    <property type="term" value="F:ATP binding"/>
    <property type="evidence" value="ECO:0007669"/>
    <property type="project" value="InterPro"/>
</dbReference>
<feature type="region of interest" description="Disordered" evidence="1">
    <location>
        <begin position="37"/>
        <end position="58"/>
    </location>
</feature>
<organism evidence="3 4">
    <name type="scientific">Penicillium vulpinum</name>
    <dbReference type="NCBI Taxonomy" id="29845"/>
    <lineage>
        <taxon>Eukaryota</taxon>
        <taxon>Fungi</taxon>
        <taxon>Dikarya</taxon>
        <taxon>Ascomycota</taxon>
        <taxon>Pezizomycotina</taxon>
        <taxon>Eurotiomycetes</taxon>
        <taxon>Eurotiomycetidae</taxon>
        <taxon>Eurotiales</taxon>
        <taxon>Aspergillaceae</taxon>
        <taxon>Penicillium</taxon>
    </lineage>
</organism>
<name>A0A1V6REY9_9EURO</name>
<dbReference type="InterPro" id="IPR000719">
    <property type="entry name" value="Prot_kinase_dom"/>
</dbReference>
<evidence type="ECO:0000313" key="4">
    <source>
        <dbReference type="Proteomes" id="UP000191518"/>
    </source>
</evidence>
<dbReference type="InterPro" id="IPR011009">
    <property type="entry name" value="Kinase-like_dom_sf"/>
</dbReference>
<dbReference type="GO" id="GO:0004672">
    <property type="term" value="F:protein kinase activity"/>
    <property type="evidence" value="ECO:0007669"/>
    <property type="project" value="InterPro"/>
</dbReference>
<dbReference type="AlphaFoldDB" id="A0A1V6REY9"/>
<feature type="domain" description="Protein kinase" evidence="2">
    <location>
        <begin position="1"/>
        <end position="269"/>
    </location>
</feature>
<reference evidence="4" key="1">
    <citation type="journal article" date="2017" name="Nat. Microbiol.">
        <title>Global analysis of biosynthetic gene clusters reveals vast potential of secondary metabolite production in Penicillium species.</title>
        <authorList>
            <person name="Nielsen J.C."/>
            <person name="Grijseels S."/>
            <person name="Prigent S."/>
            <person name="Ji B."/>
            <person name="Dainat J."/>
            <person name="Nielsen K.F."/>
            <person name="Frisvad J.C."/>
            <person name="Workman M."/>
            <person name="Nielsen J."/>
        </authorList>
    </citation>
    <scope>NUCLEOTIDE SEQUENCE [LARGE SCALE GENOMIC DNA]</scope>
    <source>
        <strain evidence="4">IBT 29486</strain>
    </source>
</reference>
<evidence type="ECO:0000256" key="1">
    <source>
        <dbReference type="SAM" id="MobiDB-lite"/>
    </source>
</evidence>
<comment type="caution">
    <text evidence="3">The sequence shown here is derived from an EMBL/GenBank/DDBJ whole genome shotgun (WGS) entry which is preliminary data.</text>
</comment>
<feature type="non-terminal residue" evidence="3">
    <location>
        <position position="1"/>
    </location>
</feature>
<proteinExistence type="predicted"/>
<evidence type="ECO:0000313" key="3">
    <source>
        <dbReference type="EMBL" id="OQE00361.1"/>
    </source>
</evidence>